<proteinExistence type="predicted"/>
<dbReference type="InterPro" id="IPR008686">
    <property type="entry name" value="RNA_pol_mitovir"/>
</dbReference>
<dbReference type="Pfam" id="PF05919">
    <property type="entry name" value="Mitovir_RNA_pol"/>
    <property type="match status" value="1"/>
</dbReference>
<accession>A0A6G9ELI8</accession>
<evidence type="ECO:0000256" key="2">
    <source>
        <dbReference type="ARBA" id="ARBA00022679"/>
    </source>
</evidence>
<dbReference type="SUPFAM" id="SSF56672">
    <property type="entry name" value="DNA/RNA polymerases"/>
    <property type="match status" value="1"/>
</dbReference>
<dbReference type="EMBL" id="MN628267">
    <property type="protein sequence ID" value="QIP68038.1"/>
    <property type="molecule type" value="Genomic_RNA"/>
</dbReference>
<evidence type="ECO:0000256" key="3">
    <source>
        <dbReference type="ARBA" id="ARBA00022695"/>
    </source>
</evidence>
<dbReference type="GO" id="GO:0003968">
    <property type="term" value="F:RNA-directed RNA polymerase activity"/>
    <property type="evidence" value="ECO:0007669"/>
    <property type="project" value="UniProtKB-KW"/>
</dbReference>
<protein>
    <submittedName>
        <fullName evidence="4">RNA-dependent RNA polymerase</fullName>
    </submittedName>
</protein>
<organism evidence="4">
    <name type="scientific">Erysiphales ourmia-like virus 3</name>
    <dbReference type="NCBI Taxonomy" id="2719869"/>
    <lineage>
        <taxon>Viruses</taxon>
        <taxon>Riboviria</taxon>
        <taxon>Orthornavirae</taxon>
        <taxon>Lenarviricota</taxon>
        <taxon>Miaviricetes</taxon>
        <taxon>Ourlivirales</taxon>
        <taxon>Botourmiaviridae</taxon>
    </lineage>
</organism>
<name>A0A6G9ELI8_9VIRU</name>
<keyword evidence="2" id="KW-0808">Transferase</keyword>
<evidence type="ECO:0000256" key="1">
    <source>
        <dbReference type="ARBA" id="ARBA00022484"/>
    </source>
</evidence>
<evidence type="ECO:0000313" key="4">
    <source>
        <dbReference type="EMBL" id="QIP68038.1"/>
    </source>
</evidence>
<keyword evidence="1 4" id="KW-0696">RNA-directed RNA polymerase</keyword>
<reference evidence="4" key="1">
    <citation type="submission" date="2019-10" db="EMBL/GenBank/DDBJ databases">
        <title>The virome associated to Eryshiphales from vegetable crops in Italy.</title>
        <authorList>
            <person name="Chiapello M."/>
            <person name="Turina M."/>
        </authorList>
    </citation>
    <scope>NUCLEOTIDE SEQUENCE</scope>
    <source>
        <strain evidence="4">PM-A_DN30667</strain>
    </source>
</reference>
<sequence>MDKTKKCFEMFTFKHCDLRCSKTCRKPLKKRGQVAEKCCNRYISALRQTIFRQALPDLNYIYDCKVRCISLKDLSCKEALKRTKEWMEGPEISRALRRKGRSERLGGRMAFKLLKKCLPTPCKCFGDGIEEWKAARQIPACGTIPNGFYKFLRKEVREIFPIGWDKGFYKAISENVVNTSSCTERSGKFGGAAVAFDIDQYLLDVQGLNYIDSGTFSFKIVETSGKRRPLTIMPARYNCLRPVHKILFDRLRKEKWCLIGDPTPEKFKRAGFKYKDKILSGDYKSATDNLDLRISHAILEELLDTSTSIPDELKDFCLRSLYPTVNVLGEEITVKRGQMMGSFLSFPLLCLYNRICSKFSLGNCPMLINGDDIVVETKNPSRWFDNMELFSLEPESSKTSVSKDYAEINSTVFSIGGGSLSPTDIVRSRSLRKVDCLPSSIGSCFYGATRRISGAIRDRTAEVFSRNYGKLINYFISHGIPWEDFSFSGRLAKRILFPRFVKNVIRASRRFRSPNTLPIPNQVDLMPTRRFYGKLDATQNLMDCNRRFCAFAGVNRVNPNARSFIREALDSVRSSVPGEMPEPLFDRGFLKFRIKGFLCDNRNSLDYYFGKPCSLNRYKAFLRNSFRSLPMKSTFIHEETYLSLCFFQRYGLKSGMR</sequence>
<dbReference type="InterPro" id="IPR043502">
    <property type="entry name" value="DNA/RNA_pol_sf"/>
</dbReference>
<keyword evidence="3" id="KW-0548">Nucleotidyltransferase</keyword>